<dbReference type="PANTHER" id="PTHR43726:SF1">
    <property type="entry name" value="BIOTIN SYNTHASE"/>
    <property type="match status" value="1"/>
</dbReference>
<keyword evidence="2" id="KW-0479">Metal-binding</keyword>
<keyword evidence="4 5" id="KW-0411">Iron-sulfur</keyword>
<dbReference type="GO" id="GO:0016740">
    <property type="term" value="F:transferase activity"/>
    <property type="evidence" value="ECO:0007669"/>
    <property type="project" value="TreeGrafter"/>
</dbReference>
<evidence type="ECO:0000256" key="2">
    <source>
        <dbReference type="ARBA" id="ARBA00022723"/>
    </source>
</evidence>
<dbReference type="SFLD" id="SFLDG01280">
    <property type="entry name" value="HydE/PylB-like"/>
    <property type="match status" value="1"/>
</dbReference>
<evidence type="ECO:0000256" key="5">
    <source>
        <dbReference type="PIRSR" id="PIRSR004762-1"/>
    </source>
</evidence>
<dbReference type="InterPro" id="IPR013785">
    <property type="entry name" value="Aldolase_TIM"/>
</dbReference>
<dbReference type="SFLD" id="SFLDF00348">
    <property type="entry name" value="FeFe_hydrogenase_maturase_(Hyd"/>
    <property type="match status" value="1"/>
</dbReference>
<dbReference type="SFLD" id="SFLDS00029">
    <property type="entry name" value="Radical_SAM"/>
    <property type="match status" value="1"/>
</dbReference>
<dbReference type="SMART" id="SM00729">
    <property type="entry name" value="Elp3"/>
    <property type="match status" value="1"/>
</dbReference>
<dbReference type="SFLD" id="SFLDG01060">
    <property type="entry name" value="BATS_domain_containing"/>
    <property type="match status" value="1"/>
</dbReference>
<comment type="cofactor">
    <cofactor evidence="5">
        <name>[4Fe-4S] cluster</name>
        <dbReference type="ChEBI" id="CHEBI:49883"/>
    </cofactor>
    <text evidence="5">Binds 1 [4Fe-4S] cluster. The cluster is coordinated with 3 cysteines and an exchangeable S-adenosyl-L-methionine.</text>
</comment>
<feature type="binding site" evidence="5">
    <location>
        <position position="64"/>
    </location>
    <ligand>
        <name>[4Fe-4S] cluster</name>
        <dbReference type="ChEBI" id="CHEBI:49883"/>
        <note>4Fe-4S-S-AdoMet</note>
    </ligand>
</feature>
<dbReference type="InterPro" id="IPR006638">
    <property type="entry name" value="Elp3/MiaA/NifB-like_rSAM"/>
</dbReference>
<dbReference type="EMBL" id="ADGP01000009">
    <property type="protein sequence ID" value="EFD94464.1"/>
    <property type="molecule type" value="Genomic_DNA"/>
</dbReference>
<dbReference type="Pfam" id="PF04055">
    <property type="entry name" value="Radical_SAM"/>
    <property type="match status" value="1"/>
</dbReference>
<dbReference type="STRING" id="699218.HMPREF0889_0524"/>
<gene>
    <name evidence="7" type="primary">hydE</name>
    <name evidence="7" type="ORF">HMPREF0889_0524</name>
    <name evidence="8" type="ORF">HMPREF1039_1427</name>
</gene>
<keyword evidence="1 5" id="KW-0949">S-adenosyl-L-methionine</keyword>
<dbReference type="Proteomes" id="UP000003242">
    <property type="component" value="Unassembled WGS sequence"/>
</dbReference>
<feature type="domain" description="Radical SAM core" evidence="6">
    <location>
        <begin position="46"/>
        <end position="277"/>
    </location>
</feature>
<dbReference type="SUPFAM" id="SSF102114">
    <property type="entry name" value="Radical SAM enzymes"/>
    <property type="match status" value="1"/>
</dbReference>
<evidence type="ECO:0000259" key="6">
    <source>
        <dbReference type="PROSITE" id="PS51918"/>
    </source>
</evidence>
<dbReference type="PROSITE" id="PS51918">
    <property type="entry name" value="RADICAL_SAM"/>
    <property type="match status" value="1"/>
</dbReference>
<dbReference type="EMBL" id="AFIJ01000011">
    <property type="protein sequence ID" value="EGL41439.1"/>
    <property type="molecule type" value="Genomic_DNA"/>
</dbReference>
<keyword evidence="5" id="KW-0004">4Fe-4S</keyword>
<feature type="binding site" evidence="5">
    <location>
        <position position="67"/>
    </location>
    <ligand>
        <name>[4Fe-4S] cluster</name>
        <dbReference type="ChEBI" id="CHEBI:49883"/>
        <note>4Fe-4S-S-AdoMet</note>
    </ligand>
</feature>
<dbReference type="Gene3D" id="3.20.20.70">
    <property type="entry name" value="Aldolase class I"/>
    <property type="match status" value="1"/>
</dbReference>
<protein>
    <submittedName>
        <fullName evidence="7">Iron-only hydrogenase maturation rSAM protein HydE</fullName>
    </submittedName>
</protein>
<dbReference type="SFLD" id="SFLDG01082">
    <property type="entry name" value="B12-binding_domain_containing"/>
    <property type="match status" value="1"/>
</dbReference>
<dbReference type="RefSeq" id="WP_007390775.1">
    <property type="nucleotide sequence ID" value="NZ_ADGP01000009.1"/>
</dbReference>
<organism evidence="7 9">
    <name type="scientific">Megasphaera lornae</name>
    <dbReference type="NCBI Taxonomy" id="1000568"/>
    <lineage>
        <taxon>Bacteria</taxon>
        <taxon>Bacillati</taxon>
        <taxon>Bacillota</taxon>
        <taxon>Negativicutes</taxon>
        <taxon>Veillonellales</taxon>
        <taxon>Veillonellaceae</taxon>
        <taxon>Megasphaera</taxon>
    </lineage>
</organism>
<accession>D3LTC5</accession>
<dbReference type="GO" id="GO:0046872">
    <property type="term" value="F:metal ion binding"/>
    <property type="evidence" value="ECO:0007669"/>
    <property type="project" value="UniProtKB-KW"/>
</dbReference>
<dbReference type="GO" id="GO:0051539">
    <property type="term" value="F:4 iron, 4 sulfur cluster binding"/>
    <property type="evidence" value="ECO:0007669"/>
    <property type="project" value="UniProtKB-KW"/>
</dbReference>
<evidence type="ECO:0000256" key="1">
    <source>
        <dbReference type="ARBA" id="ARBA00022691"/>
    </source>
</evidence>
<reference evidence="8 10" key="3">
    <citation type="submission" date="2011-04" db="EMBL/GenBank/DDBJ databases">
        <authorList>
            <person name="Harkins D.M."/>
            <person name="Madupu R."/>
            <person name="Durkin A.S."/>
            <person name="Torralba M."/>
            <person name="Methe B."/>
            <person name="Sutton G.G."/>
            <person name="Nelson K.E."/>
        </authorList>
    </citation>
    <scope>NUCLEOTIDE SEQUENCE [LARGE SCALE GENOMIC DNA]</scope>
    <source>
        <strain evidence="8 10">UPII 199-6</strain>
    </source>
</reference>
<dbReference type="AlphaFoldDB" id="D3LTC5"/>
<dbReference type="PIRSF" id="PIRSF004762">
    <property type="entry name" value="CHP00423"/>
    <property type="match status" value="1"/>
</dbReference>
<evidence type="ECO:0000256" key="4">
    <source>
        <dbReference type="ARBA" id="ARBA00023014"/>
    </source>
</evidence>
<evidence type="ECO:0000313" key="7">
    <source>
        <dbReference type="EMBL" id="EFD94464.1"/>
    </source>
</evidence>
<dbReference type="PANTHER" id="PTHR43726">
    <property type="entry name" value="3-METHYLORNITHINE SYNTHASE"/>
    <property type="match status" value="1"/>
</dbReference>
<dbReference type="NCBIfam" id="TIGR03956">
    <property type="entry name" value="rSAM_HydE"/>
    <property type="match status" value="1"/>
</dbReference>
<sequence length="378" mass="42839">MGRTDILYKKHKTRQDLRTLLSWTDPDLCQALYAAAYDVKVRNVGAVVYYRGLIEFSNECIKNCRYCGIRRGNTSVKRFRTEREDILSMADWTYRNQYGSITLQSGERQDEEFITYVEGLIRDIKTLSHGELGITLCVGEQEDRAYERWFAAGAHRYLLRIETGNPALYATLHPQDGHHVWQVRKQCLQTLRRIGYQVGTGDMIGLPGQTLDDLVDDILFYQQMDIDMIGMGPYVVHHNTPVGKEVLQAGLDSEAEKRRRLRLGLNMIAVTRLVLPDVNIAATTALQALHPLGRELGLKAGANVLMPIVTLPKFRPQYVLYDNKPCVDENPQQCRHCLQARVASVGDVVGFGKWGDAPHFFHTRRESAQGSKSSENGI</sequence>
<evidence type="ECO:0000313" key="9">
    <source>
        <dbReference type="Proteomes" id="UP000003242"/>
    </source>
</evidence>
<reference evidence="7" key="2">
    <citation type="submission" date="2009-12" db="EMBL/GenBank/DDBJ databases">
        <authorList>
            <person name="Madupu R."/>
            <person name="Durkin A.S."/>
            <person name="Torralba M."/>
            <person name="Methe B."/>
            <person name="Sutton G.G."/>
            <person name="Strausberg R.L."/>
            <person name="Nelson K.E."/>
        </authorList>
    </citation>
    <scope>NUCLEOTIDE SEQUENCE</scope>
    <source>
        <strain evidence="7">28L</strain>
    </source>
</reference>
<dbReference type="InterPro" id="IPR058240">
    <property type="entry name" value="rSAM_sf"/>
</dbReference>
<dbReference type="Proteomes" id="UP000004018">
    <property type="component" value="Unassembled WGS sequence"/>
</dbReference>
<feature type="binding site" evidence="5">
    <location>
        <position position="60"/>
    </location>
    <ligand>
        <name>[4Fe-4S] cluster</name>
        <dbReference type="ChEBI" id="CHEBI:49883"/>
        <note>4Fe-4S-S-AdoMet</note>
    </ligand>
</feature>
<dbReference type="CDD" id="cd01335">
    <property type="entry name" value="Radical_SAM"/>
    <property type="match status" value="1"/>
</dbReference>
<keyword evidence="10" id="KW-1185">Reference proteome</keyword>
<dbReference type="InterPro" id="IPR024021">
    <property type="entry name" value="FeFe-hyd_HydE_rSAM"/>
</dbReference>
<evidence type="ECO:0000256" key="3">
    <source>
        <dbReference type="ARBA" id="ARBA00023004"/>
    </source>
</evidence>
<proteinExistence type="predicted"/>
<comment type="caution">
    <text evidence="7">The sequence shown here is derived from an EMBL/GenBank/DDBJ whole genome shotgun (WGS) entry which is preliminary data.</text>
</comment>
<reference evidence="9" key="1">
    <citation type="submission" date="2009-12" db="EMBL/GenBank/DDBJ databases">
        <title>Sequence of Clostridiales genomosp. BVAB3 str. UPII9-5.</title>
        <authorList>
            <person name="Madupu R."/>
            <person name="Durkin A.S."/>
            <person name="Torralba M."/>
            <person name="Methe B."/>
            <person name="Sutton G.G."/>
            <person name="Strausberg R.L."/>
            <person name="Nelson K.E."/>
        </authorList>
    </citation>
    <scope>NUCLEOTIDE SEQUENCE [LARGE SCALE GENOMIC DNA]</scope>
    <source>
        <strain evidence="9">28L</strain>
    </source>
</reference>
<dbReference type="OrthoDB" id="9775764at2"/>
<name>D3LTC5_9FIRM</name>
<keyword evidence="3 5" id="KW-0408">Iron</keyword>
<evidence type="ECO:0000313" key="8">
    <source>
        <dbReference type="EMBL" id="EGL41439.1"/>
    </source>
</evidence>
<dbReference type="InterPro" id="IPR034422">
    <property type="entry name" value="HydE/PylB-like"/>
</dbReference>
<evidence type="ECO:0000313" key="10">
    <source>
        <dbReference type="Proteomes" id="UP000004018"/>
    </source>
</evidence>
<dbReference type="InterPro" id="IPR007197">
    <property type="entry name" value="rSAM"/>
</dbReference>
<dbReference type="eggNOG" id="COG0502">
    <property type="taxonomic scope" value="Bacteria"/>
</dbReference>